<proteinExistence type="predicted"/>
<dbReference type="Proteomes" id="UP000029981">
    <property type="component" value="Chromosome 3"/>
</dbReference>
<organism evidence="1 2">
    <name type="scientific">Cucumis sativus</name>
    <name type="common">Cucumber</name>
    <dbReference type="NCBI Taxonomy" id="3659"/>
    <lineage>
        <taxon>Eukaryota</taxon>
        <taxon>Viridiplantae</taxon>
        <taxon>Streptophyta</taxon>
        <taxon>Embryophyta</taxon>
        <taxon>Tracheophyta</taxon>
        <taxon>Spermatophyta</taxon>
        <taxon>Magnoliopsida</taxon>
        <taxon>eudicotyledons</taxon>
        <taxon>Gunneridae</taxon>
        <taxon>Pentapetalae</taxon>
        <taxon>rosids</taxon>
        <taxon>fabids</taxon>
        <taxon>Cucurbitales</taxon>
        <taxon>Cucurbitaceae</taxon>
        <taxon>Benincaseae</taxon>
        <taxon>Cucumis</taxon>
    </lineage>
</organism>
<gene>
    <name evidence="1" type="ORF">Csa_3G263240</name>
</gene>
<reference evidence="1 2" key="4">
    <citation type="journal article" date="2011" name="BMC Genomics">
        <title>RNA-Seq improves annotation of protein-coding genes in the cucumber genome.</title>
        <authorList>
            <person name="Li Z."/>
            <person name="Zhang Z."/>
            <person name="Yan P."/>
            <person name="Huang S."/>
            <person name="Fei Z."/>
            <person name="Lin K."/>
        </authorList>
    </citation>
    <scope>NUCLEOTIDE SEQUENCE [LARGE SCALE GENOMIC DNA]</scope>
    <source>
        <strain evidence="2">cv. 9930</strain>
    </source>
</reference>
<dbReference type="Gramene" id="KGN57726">
    <property type="protein sequence ID" value="KGN57726"/>
    <property type="gene ID" value="Csa_3G263240"/>
</dbReference>
<reference evidence="1 2" key="1">
    <citation type="journal article" date="2009" name="Nat. Genet.">
        <title>The genome of the cucumber, Cucumis sativus L.</title>
        <authorList>
            <person name="Huang S."/>
            <person name="Li R."/>
            <person name="Zhang Z."/>
            <person name="Li L."/>
            <person name="Gu X."/>
            <person name="Fan W."/>
            <person name="Lucas W.J."/>
            <person name="Wang X."/>
            <person name="Xie B."/>
            <person name="Ni P."/>
            <person name="Ren Y."/>
            <person name="Zhu H."/>
            <person name="Li J."/>
            <person name="Lin K."/>
            <person name="Jin W."/>
            <person name="Fei Z."/>
            <person name="Li G."/>
            <person name="Staub J."/>
            <person name="Kilian A."/>
            <person name="van der Vossen E.A."/>
            <person name="Wu Y."/>
            <person name="Guo J."/>
            <person name="He J."/>
            <person name="Jia Z."/>
            <person name="Ren Y."/>
            <person name="Tian G."/>
            <person name="Lu Y."/>
            <person name="Ruan J."/>
            <person name="Qian W."/>
            <person name="Wang M."/>
            <person name="Huang Q."/>
            <person name="Li B."/>
            <person name="Xuan Z."/>
            <person name="Cao J."/>
            <person name="Asan"/>
            <person name="Wu Z."/>
            <person name="Zhang J."/>
            <person name="Cai Q."/>
            <person name="Bai Y."/>
            <person name="Zhao B."/>
            <person name="Han Y."/>
            <person name="Li Y."/>
            <person name="Li X."/>
            <person name="Wang S."/>
            <person name="Shi Q."/>
            <person name="Liu S."/>
            <person name="Cho W.K."/>
            <person name="Kim J.Y."/>
            <person name="Xu Y."/>
            <person name="Heller-Uszynska K."/>
            <person name="Miao H."/>
            <person name="Cheng Z."/>
            <person name="Zhang S."/>
            <person name="Wu J."/>
            <person name="Yang Y."/>
            <person name="Kang H."/>
            <person name="Li M."/>
            <person name="Liang H."/>
            <person name="Ren X."/>
            <person name="Shi Z."/>
            <person name="Wen M."/>
            <person name="Jian M."/>
            <person name="Yang H."/>
            <person name="Zhang G."/>
            <person name="Yang Z."/>
            <person name="Chen R."/>
            <person name="Liu S."/>
            <person name="Li J."/>
            <person name="Ma L."/>
            <person name="Liu H."/>
            <person name="Zhou Y."/>
            <person name="Zhao J."/>
            <person name="Fang X."/>
            <person name="Li G."/>
            <person name="Fang L."/>
            <person name="Li Y."/>
            <person name="Liu D."/>
            <person name="Zheng H."/>
            <person name="Zhang Y."/>
            <person name="Qin N."/>
            <person name="Li Z."/>
            <person name="Yang G."/>
            <person name="Yang S."/>
            <person name="Bolund L."/>
            <person name="Kristiansen K."/>
            <person name="Zheng H."/>
            <person name="Li S."/>
            <person name="Zhang X."/>
            <person name="Yang H."/>
            <person name="Wang J."/>
            <person name="Sun R."/>
            <person name="Zhang B."/>
            <person name="Jiang S."/>
            <person name="Wang J."/>
            <person name="Du Y."/>
            <person name="Li S."/>
        </authorList>
    </citation>
    <scope>NUCLEOTIDE SEQUENCE [LARGE SCALE GENOMIC DNA]</scope>
    <source>
        <strain evidence="2">cv. 9930</strain>
    </source>
</reference>
<evidence type="ECO:0000313" key="1">
    <source>
        <dbReference type="EMBL" id="KGN57726.1"/>
    </source>
</evidence>
<dbReference type="AlphaFoldDB" id="A0A0A0LCE3"/>
<accession>A0A0A0LCE3</accession>
<dbReference type="EMBL" id="CM002924">
    <property type="protein sequence ID" value="KGN57726.1"/>
    <property type="molecule type" value="Genomic_DNA"/>
</dbReference>
<protein>
    <submittedName>
        <fullName evidence="1">Uncharacterized protein</fullName>
    </submittedName>
</protein>
<name>A0A0A0LCE3_CUCSA</name>
<evidence type="ECO:0000313" key="2">
    <source>
        <dbReference type="Proteomes" id="UP000029981"/>
    </source>
</evidence>
<keyword evidence="2" id="KW-1185">Reference proteome</keyword>
<sequence>MVFISRLSNEGNVVYGVNVIEGCMNVDVYCEVNSGTSYHVEVGIEVTLLLCSLCD</sequence>
<reference evidence="1 2" key="3">
    <citation type="journal article" date="2010" name="BMC Genomics">
        <title>Transcriptome sequencing and comparative analysis of cucumber flowers with different sex types.</title>
        <authorList>
            <person name="Guo S."/>
            <person name="Zheng Y."/>
            <person name="Joung J.G."/>
            <person name="Liu S."/>
            <person name="Zhang Z."/>
            <person name="Crasta O.R."/>
            <person name="Sobral B.W."/>
            <person name="Xu Y."/>
            <person name="Huang S."/>
            <person name="Fei Z."/>
        </authorList>
    </citation>
    <scope>NUCLEOTIDE SEQUENCE [LARGE SCALE GENOMIC DNA]</scope>
    <source>
        <strain evidence="2">cv. 9930</strain>
    </source>
</reference>
<reference evidence="1 2" key="2">
    <citation type="journal article" date="2009" name="PLoS ONE">
        <title>An integrated genetic and cytogenetic map of the cucumber genome.</title>
        <authorList>
            <person name="Ren Y."/>
            <person name="Zhang Z."/>
            <person name="Liu J."/>
            <person name="Staub J.E."/>
            <person name="Han Y."/>
            <person name="Cheng Z."/>
            <person name="Li X."/>
            <person name="Lu J."/>
            <person name="Miao H."/>
            <person name="Kang H."/>
            <person name="Xie B."/>
            <person name="Gu X."/>
            <person name="Wang X."/>
            <person name="Du Y."/>
            <person name="Jin W."/>
            <person name="Huang S."/>
        </authorList>
    </citation>
    <scope>NUCLEOTIDE SEQUENCE [LARGE SCALE GENOMIC DNA]</scope>
    <source>
        <strain evidence="2">cv. 9930</strain>
    </source>
</reference>